<comment type="subcellular location">
    <subcellularLocation>
        <location evidence="1">Cell inner membrane</location>
        <topology evidence="1">Single-pass membrane protein</topology>
    </subcellularLocation>
</comment>
<evidence type="ECO:0000256" key="4">
    <source>
        <dbReference type="ARBA" id="ARBA00022519"/>
    </source>
</evidence>
<sequence>MKVWFEELGRRERLILIFGGSALLLMLLYSLLWSPLSEQNERLRDDIKNQNMTLAWMQQAAQQVKRGGAQTAQRTVNGESLLTLVDRTAKSSTLGGSIKRVQPDKDGGVRIWLERVEFNSMMRWLATLSRHHGVVLSNSNIEKQLTPGLVDARLTLKGSHL</sequence>
<evidence type="ECO:0008006" key="11">
    <source>
        <dbReference type="Google" id="ProtNLM"/>
    </source>
</evidence>
<dbReference type="SUPFAM" id="SSF103054">
    <property type="entry name" value="General secretion pathway protein M, EpsM"/>
    <property type="match status" value="1"/>
</dbReference>
<keyword evidence="6" id="KW-0653">Protein transport</keyword>
<evidence type="ECO:0000256" key="8">
    <source>
        <dbReference type="ARBA" id="ARBA00023136"/>
    </source>
</evidence>
<evidence type="ECO:0000256" key="9">
    <source>
        <dbReference type="SAM" id="Phobius"/>
    </source>
</evidence>
<protein>
    <recommendedName>
        <fullName evidence="11">General secretion pathway protein M</fullName>
    </recommendedName>
</protein>
<keyword evidence="5 9" id="KW-0812">Transmembrane</keyword>
<dbReference type="PIRSF" id="PIRSF006291">
    <property type="entry name" value="GspM"/>
    <property type="match status" value="1"/>
</dbReference>
<reference evidence="10" key="1">
    <citation type="submission" date="2018-06" db="EMBL/GenBank/DDBJ databases">
        <authorList>
            <person name="Zhirakovskaya E."/>
        </authorList>
    </citation>
    <scope>NUCLEOTIDE SEQUENCE</scope>
</reference>
<evidence type="ECO:0000256" key="1">
    <source>
        <dbReference type="ARBA" id="ARBA00004377"/>
    </source>
</evidence>
<dbReference type="GO" id="GO:0015628">
    <property type="term" value="P:protein secretion by the type II secretion system"/>
    <property type="evidence" value="ECO:0007669"/>
    <property type="project" value="InterPro"/>
</dbReference>
<evidence type="ECO:0000313" key="10">
    <source>
        <dbReference type="EMBL" id="VAW87902.1"/>
    </source>
</evidence>
<keyword evidence="2" id="KW-0813">Transport</keyword>
<dbReference type="GO" id="GO:0015627">
    <property type="term" value="C:type II protein secretion system complex"/>
    <property type="evidence" value="ECO:0007669"/>
    <property type="project" value="InterPro"/>
</dbReference>
<keyword evidence="4" id="KW-0997">Cell inner membrane</keyword>
<gene>
    <name evidence="10" type="ORF">MNBD_GAMMA18-1310</name>
</gene>
<dbReference type="AlphaFoldDB" id="A0A3B0ZKM9"/>
<proteinExistence type="predicted"/>
<dbReference type="Pfam" id="PF04612">
    <property type="entry name" value="T2SSM"/>
    <property type="match status" value="1"/>
</dbReference>
<dbReference type="GO" id="GO:0005886">
    <property type="term" value="C:plasma membrane"/>
    <property type="evidence" value="ECO:0007669"/>
    <property type="project" value="UniProtKB-SubCell"/>
</dbReference>
<dbReference type="InterPro" id="IPR007690">
    <property type="entry name" value="T2SS_GspM"/>
</dbReference>
<dbReference type="EMBL" id="UOFP01000203">
    <property type="protein sequence ID" value="VAW87902.1"/>
    <property type="molecule type" value="Genomic_DNA"/>
</dbReference>
<keyword evidence="8 9" id="KW-0472">Membrane</keyword>
<keyword evidence="7 9" id="KW-1133">Transmembrane helix</keyword>
<dbReference type="Gene3D" id="3.30.1360.100">
    <property type="entry name" value="General secretion pathway protein M, EpsM"/>
    <property type="match status" value="1"/>
</dbReference>
<evidence type="ECO:0000256" key="3">
    <source>
        <dbReference type="ARBA" id="ARBA00022475"/>
    </source>
</evidence>
<dbReference type="InterPro" id="IPR023229">
    <property type="entry name" value="T2SS_M_periplasmic_sf"/>
</dbReference>
<name>A0A3B0ZKM9_9ZZZZ</name>
<evidence type="ECO:0000256" key="5">
    <source>
        <dbReference type="ARBA" id="ARBA00022692"/>
    </source>
</evidence>
<accession>A0A3B0ZKM9</accession>
<keyword evidence="3" id="KW-1003">Cell membrane</keyword>
<feature type="transmembrane region" description="Helical" evidence="9">
    <location>
        <begin position="14"/>
        <end position="34"/>
    </location>
</feature>
<organism evidence="10">
    <name type="scientific">hydrothermal vent metagenome</name>
    <dbReference type="NCBI Taxonomy" id="652676"/>
    <lineage>
        <taxon>unclassified sequences</taxon>
        <taxon>metagenomes</taxon>
        <taxon>ecological metagenomes</taxon>
    </lineage>
</organism>
<evidence type="ECO:0000256" key="2">
    <source>
        <dbReference type="ARBA" id="ARBA00022448"/>
    </source>
</evidence>
<evidence type="ECO:0000256" key="6">
    <source>
        <dbReference type="ARBA" id="ARBA00022927"/>
    </source>
</evidence>
<evidence type="ECO:0000256" key="7">
    <source>
        <dbReference type="ARBA" id="ARBA00022989"/>
    </source>
</evidence>